<gene>
    <name evidence="7" type="primary">LOC108828232</name>
</gene>
<feature type="compositionally biased region" description="Low complexity" evidence="3">
    <location>
        <begin position="507"/>
        <end position="519"/>
    </location>
</feature>
<reference evidence="7" key="2">
    <citation type="submission" date="2025-08" db="UniProtKB">
        <authorList>
            <consortium name="RefSeq"/>
        </authorList>
    </citation>
    <scope>IDENTIFICATION</scope>
    <source>
        <tissue evidence="7">Leaf</tissue>
    </source>
</reference>
<dbReference type="GO" id="GO:0005634">
    <property type="term" value="C:nucleus"/>
    <property type="evidence" value="ECO:0007669"/>
    <property type="project" value="UniProtKB-SubCell"/>
</dbReference>
<feature type="domain" description="Myb-like" evidence="4">
    <location>
        <begin position="194"/>
        <end position="247"/>
    </location>
</feature>
<feature type="region of interest" description="Disordered" evidence="3">
    <location>
        <begin position="441"/>
        <end position="462"/>
    </location>
</feature>
<dbReference type="RefSeq" id="XP_018457352.1">
    <property type="nucleotide sequence ID" value="XM_018601850.2"/>
</dbReference>
<dbReference type="Pfam" id="PF00249">
    <property type="entry name" value="Myb_DNA-binding"/>
    <property type="match status" value="1"/>
</dbReference>
<dbReference type="Proteomes" id="UP000504610">
    <property type="component" value="Chromosome 9"/>
</dbReference>
<dbReference type="SUPFAM" id="SSF46689">
    <property type="entry name" value="Homeodomain-like"/>
    <property type="match status" value="1"/>
</dbReference>
<dbReference type="SMART" id="SM00717">
    <property type="entry name" value="SANT"/>
    <property type="match status" value="1"/>
</dbReference>
<dbReference type="GeneID" id="108828232"/>
<name>A0A6J0LB86_RAPSA</name>
<evidence type="ECO:0000313" key="7">
    <source>
        <dbReference type="RefSeq" id="XP_018457352.1"/>
    </source>
</evidence>
<feature type="region of interest" description="Disordered" evidence="3">
    <location>
        <begin position="596"/>
        <end position="618"/>
    </location>
</feature>
<dbReference type="Gene3D" id="1.10.10.60">
    <property type="entry name" value="Homeodomain-like"/>
    <property type="match status" value="1"/>
</dbReference>
<evidence type="ECO:0000313" key="6">
    <source>
        <dbReference type="Proteomes" id="UP000504610"/>
    </source>
</evidence>
<dbReference type="PROSITE" id="PS50090">
    <property type="entry name" value="MYB_LIKE"/>
    <property type="match status" value="1"/>
</dbReference>
<evidence type="ECO:0000259" key="5">
    <source>
        <dbReference type="PROSITE" id="PS51294"/>
    </source>
</evidence>
<comment type="subcellular location">
    <subcellularLocation>
        <location evidence="1">Nucleus</location>
    </subcellularLocation>
</comment>
<organism evidence="6 7">
    <name type="scientific">Raphanus sativus</name>
    <name type="common">Radish</name>
    <name type="synonym">Raphanus raphanistrum var. sativus</name>
    <dbReference type="NCBI Taxonomy" id="3726"/>
    <lineage>
        <taxon>Eukaryota</taxon>
        <taxon>Viridiplantae</taxon>
        <taxon>Streptophyta</taxon>
        <taxon>Embryophyta</taxon>
        <taxon>Tracheophyta</taxon>
        <taxon>Spermatophyta</taxon>
        <taxon>Magnoliopsida</taxon>
        <taxon>eudicotyledons</taxon>
        <taxon>Gunneridae</taxon>
        <taxon>Pentapetalae</taxon>
        <taxon>rosids</taxon>
        <taxon>malvids</taxon>
        <taxon>Brassicales</taxon>
        <taxon>Brassicaceae</taxon>
        <taxon>Brassiceae</taxon>
        <taxon>Raphanus</taxon>
    </lineage>
</organism>
<evidence type="ECO:0000256" key="2">
    <source>
        <dbReference type="ARBA" id="ARBA00023242"/>
    </source>
</evidence>
<accession>A0A6J0LB86</accession>
<dbReference type="InterPro" id="IPR001005">
    <property type="entry name" value="SANT/Myb"/>
</dbReference>
<dbReference type="AlphaFoldDB" id="A0A6J0LB86"/>
<dbReference type="PANTHER" id="PTHR47206">
    <property type="entry name" value="HOMEODOMAIN-LIKE SUPERFAMILY PROTEIN"/>
    <property type="match status" value="1"/>
</dbReference>
<feature type="domain" description="HTH myb-type" evidence="5">
    <location>
        <begin position="194"/>
        <end position="228"/>
    </location>
</feature>
<keyword evidence="2" id="KW-0539">Nucleus</keyword>
<dbReference type="InterPro" id="IPR017930">
    <property type="entry name" value="Myb_dom"/>
</dbReference>
<sequence length="716" mass="75108">MVDSSSSNKKRKEFISEGDIATLLQRYDTTTILKLLQEMAYYAELKMDWNELVKKTSTGITSAREYQLLWRHLAYRDSLLPMDDDSAAPLLQDDDSDMEFELEASPPVSVDAVSEAVAHVKVIAASYVPIDSDIPEDSICEAPLTINIPYGLQRRPQEPSDSYWSSRGMNITFPISLQKAAEGHNGNALASNMGPRKKRKKWSAEEDQELIAAVNRHGEGSWALISKEEYEGEITVSQLSQRWGSIRRRLDISNSSTQSYQQRTEAANRALSLAVGNRVPSKKVAVGIPPVLTSGSITGAQGNGANSGSSLQGQQQAKPVVQAIPRAETSVQTAKARVAARKPTSTLRAELMVTANSVATAACMSGLGTAASVPKVEPGKNAAPALVPKVKSSQASLPRPSGISSVMNAEPVKTASAASLPRPSGMSSTLNAEPVKSAAAASFPRPLGTTSASKAEPVKTTSTAVLPRPSGVISAPKADLVKTGHAVSLPRPSGIISSPKTAPVKTASAASSPRPASMLSAPVRSVSPAATAANTKTQVAGSSSSFNKLSHMAPFSKGPTVQNISVPASFASSRLAPTQRANTATVMPQNPSVGVAVTSSSKPVGVQKEQTQASRTSPLVTTTLQPNKTISTNSVISTGKPVATQVDTPPSLMSKKDQVLQTCTEKSSLAKPPEKQSSSTVSPSVVAEPETKPKDEASKGKSPDVATVPGTEHKGL</sequence>
<evidence type="ECO:0000259" key="4">
    <source>
        <dbReference type="PROSITE" id="PS50090"/>
    </source>
</evidence>
<proteinExistence type="predicted"/>
<protein>
    <submittedName>
        <fullName evidence="7">Uncharacterized protein LOC108828232</fullName>
    </submittedName>
</protein>
<reference evidence="6" key="1">
    <citation type="journal article" date="2019" name="Database">
        <title>The radish genome database (RadishGD): an integrated information resource for radish genomics.</title>
        <authorList>
            <person name="Yu H.J."/>
            <person name="Baek S."/>
            <person name="Lee Y.J."/>
            <person name="Cho A."/>
            <person name="Mun J.H."/>
        </authorList>
    </citation>
    <scope>NUCLEOTIDE SEQUENCE [LARGE SCALE GENOMIC DNA]</scope>
    <source>
        <strain evidence="6">cv. WK10039</strain>
    </source>
</reference>
<dbReference type="InterPro" id="IPR009057">
    <property type="entry name" value="Homeodomain-like_sf"/>
</dbReference>
<keyword evidence="6" id="KW-1185">Reference proteome</keyword>
<feature type="region of interest" description="Disordered" evidence="3">
    <location>
        <begin position="492"/>
        <end position="519"/>
    </location>
</feature>
<dbReference type="PANTHER" id="PTHR47206:SF5">
    <property type="entry name" value="(RAPE) HYPOTHETICAL PROTEIN"/>
    <property type="match status" value="1"/>
</dbReference>
<feature type="region of interest" description="Disordered" evidence="3">
    <location>
        <begin position="631"/>
        <end position="716"/>
    </location>
</feature>
<feature type="compositionally biased region" description="Basic and acidic residues" evidence="3">
    <location>
        <begin position="689"/>
        <end position="702"/>
    </location>
</feature>
<dbReference type="OrthoDB" id="608866at2759"/>
<evidence type="ECO:0000256" key="1">
    <source>
        <dbReference type="ARBA" id="ARBA00004123"/>
    </source>
</evidence>
<dbReference type="PROSITE" id="PS51294">
    <property type="entry name" value="HTH_MYB"/>
    <property type="match status" value="1"/>
</dbReference>
<dbReference type="CDD" id="cd11660">
    <property type="entry name" value="SANT_TRF"/>
    <property type="match status" value="1"/>
</dbReference>
<feature type="region of interest" description="Disordered" evidence="3">
    <location>
        <begin position="414"/>
        <end position="433"/>
    </location>
</feature>
<feature type="compositionally biased region" description="Polar residues" evidence="3">
    <location>
        <begin position="448"/>
        <end position="462"/>
    </location>
</feature>
<dbReference type="KEGG" id="rsz:108828232"/>
<evidence type="ECO:0000256" key="3">
    <source>
        <dbReference type="SAM" id="MobiDB-lite"/>
    </source>
</evidence>